<evidence type="ECO:0000313" key="1">
    <source>
        <dbReference type="EMBL" id="KAH9296217.1"/>
    </source>
</evidence>
<sequence>LAAECLRTKLKIAEERLICGQNQTIVSTSTSEGESTGGTVSVVSAVLAAESLRTKPKNAEERQISGQNQT</sequence>
<comment type="caution">
    <text evidence="1">The sequence shown here is derived from an EMBL/GenBank/DDBJ whole genome shotgun (WGS) entry which is preliminary data.</text>
</comment>
<dbReference type="Proteomes" id="UP000824469">
    <property type="component" value="Unassembled WGS sequence"/>
</dbReference>
<keyword evidence="2" id="KW-1185">Reference proteome</keyword>
<feature type="non-terminal residue" evidence="1">
    <location>
        <position position="1"/>
    </location>
</feature>
<dbReference type="EMBL" id="JAHRHJ020000011">
    <property type="protein sequence ID" value="KAH9296217.1"/>
    <property type="molecule type" value="Genomic_DNA"/>
</dbReference>
<reference evidence="1 2" key="1">
    <citation type="journal article" date="2021" name="Nat. Plants">
        <title>The Taxus genome provides insights into paclitaxel biosynthesis.</title>
        <authorList>
            <person name="Xiong X."/>
            <person name="Gou J."/>
            <person name="Liao Q."/>
            <person name="Li Y."/>
            <person name="Zhou Q."/>
            <person name="Bi G."/>
            <person name="Li C."/>
            <person name="Du R."/>
            <person name="Wang X."/>
            <person name="Sun T."/>
            <person name="Guo L."/>
            <person name="Liang H."/>
            <person name="Lu P."/>
            <person name="Wu Y."/>
            <person name="Zhang Z."/>
            <person name="Ro D.K."/>
            <person name="Shang Y."/>
            <person name="Huang S."/>
            <person name="Yan J."/>
        </authorList>
    </citation>
    <scope>NUCLEOTIDE SEQUENCE [LARGE SCALE GENOMIC DNA]</scope>
    <source>
        <strain evidence="1">Ta-2019</strain>
    </source>
</reference>
<proteinExistence type="predicted"/>
<dbReference type="AlphaFoldDB" id="A0AA38FC11"/>
<organism evidence="1 2">
    <name type="scientific">Taxus chinensis</name>
    <name type="common">Chinese yew</name>
    <name type="synonym">Taxus wallichiana var. chinensis</name>
    <dbReference type="NCBI Taxonomy" id="29808"/>
    <lineage>
        <taxon>Eukaryota</taxon>
        <taxon>Viridiplantae</taxon>
        <taxon>Streptophyta</taxon>
        <taxon>Embryophyta</taxon>
        <taxon>Tracheophyta</taxon>
        <taxon>Spermatophyta</taxon>
        <taxon>Pinopsida</taxon>
        <taxon>Pinidae</taxon>
        <taxon>Conifers II</taxon>
        <taxon>Cupressales</taxon>
        <taxon>Taxaceae</taxon>
        <taxon>Taxus</taxon>
    </lineage>
</organism>
<feature type="non-terminal residue" evidence="1">
    <location>
        <position position="70"/>
    </location>
</feature>
<gene>
    <name evidence="1" type="ORF">KI387_039805</name>
</gene>
<accession>A0AA38FC11</accession>
<evidence type="ECO:0000313" key="2">
    <source>
        <dbReference type="Proteomes" id="UP000824469"/>
    </source>
</evidence>
<name>A0AA38FC11_TAXCH</name>
<protein>
    <submittedName>
        <fullName evidence="1">Uncharacterized protein</fullName>
    </submittedName>
</protein>